<dbReference type="Gene3D" id="1.10.1200.10">
    <property type="entry name" value="ACP-like"/>
    <property type="match status" value="2"/>
</dbReference>
<evidence type="ECO:0000256" key="3">
    <source>
        <dbReference type="ARBA" id="ARBA00022679"/>
    </source>
</evidence>
<dbReference type="InterPro" id="IPR052568">
    <property type="entry name" value="PKS-FAS_Synthase"/>
</dbReference>
<dbReference type="PROSITE" id="PS50075">
    <property type="entry name" value="CARRIER"/>
    <property type="match status" value="2"/>
</dbReference>
<dbReference type="InterPro" id="IPR014031">
    <property type="entry name" value="Ketoacyl_synth_C"/>
</dbReference>
<feature type="domain" description="Ketosynthase family 3 (KS3)" evidence="7">
    <location>
        <begin position="50"/>
        <end position="507"/>
    </location>
</feature>
<dbReference type="Pfam" id="PF02801">
    <property type="entry name" value="Ketoacyl-synt_C"/>
    <property type="match status" value="1"/>
</dbReference>
<dbReference type="SUPFAM" id="SSF51735">
    <property type="entry name" value="NAD(P)-binding Rossmann-fold domains"/>
    <property type="match status" value="2"/>
</dbReference>
<dbReference type="Gene3D" id="3.30.70.250">
    <property type="entry name" value="Malonyl-CoA ACP transacylase, ACP-binding"/>
    <property type="match status" value="1"/>
</dbReference>
<dbReference type="SMART" id="SM00822">
    <property type="entry name" value="PKS_KR"/>
    <property type="match status" value="1"/>
</dbReference>
<keyword evidence="3" id="KW-0808">Transferase</keyword>
<evidence type="ECO:0000256" key="4">
    <source>
        <dbReference type="PROSITE-ProRule" id="PRU01363"/>
    </source>
</evidence>
<gene>
    <name evidence="9" type="ORF">H6G68_18245</name>
</gene>
<dbReference type="InterPro" id="IPR013968">
    <property type="entry name" value="PKS_KR"/>
</dbReference>
<dbReference type="InterPro" id="IPR016035">
    <property type="entry name" value="Acyl_Trfase/lysoPLipase"/>
</dbReference>
<dbReference type="Pfam" id="PF16197">
    <property type="entry name" value="KAsynt_C_assoc"/>
    <property type="match status" value="1"/>
</dbReference>
<organism evidence="9 10">
    <name type="scientific">Anabaena catenula FACHB-362</name>
    <dbReference type="NCBI Taxonomy" id="2692877"/>
    <lineage>
        <taxon>Bacteria</taxon>
        <taxon>Bacillati</taxon>
        <taxon>Cyanobacteriota</taxon>
        <taxon>Cyanophyceae</taxon>
        <taxon>Nostocales</taxon>
        <taxon>Nostocaceae</taxon>
        <taxon>Anabaena</taxon>
    </lineage>
</organism>
<proteinExistence type="predicted"/>
<dbReference type="RefSeq" id="WP_190907918.1">
    <property type="nucleotide sequence ID" value="NZ_JACJTQ010000030.1"/>
</dbReference>
<dbReference type="InterPro" id="IPR036736">
    <property type="entry name" value="ACP-like_sf"/>
</dbReference>
<sequence>MAACQFEAAFAQLQSEISDCEKALLKLIKVKKDMPENTNNFSKINAKLRQTNVAIIGMASIFPQSKNLQEYWDKIIQKVDCITDVPPSRWSIDDYYDPNPKTPDKTYCKRGGFIPDIDFNPLEFGLPPNILEVTDISQLLGLVVAKAAMEDAGYGESQQLNRDIYDRTGVVLGVAIGRQLAIPLSTRLQYPVWEKVLKNSGLSAEDTQKIIEKIQSAYVQWEENAFPGMLANVISGRIANRLDLGGLNCVVDAACASSLGALKMALSELVEHRADMMITGGVDTDNSILAYMCFSKTPAVSPGENVKPFDVNSDGMMLGEGVGMLVLKRLEDAQRDGDRIYAVIKGIGTSSDGRYKSIYAPRSEGQVKALHRAYEDAGFSPSSVGLMEAHGTGTMVGDPTEFSSIKEVFGENNPKKQYIALGTVKSQIGHTKAAAGAASLIKTALALHHKVLPPTINITQPHPKLNIETSPFYLNTETRPWITNQPRRAGVSAFGFGGTNYHVVLEEYEPEHNHSYRLHNTAKSILLFAPTTPELLSRCLDIQQKLQSEDKERHYAELITECESVEIPVNHARVGFVADSLTQAEEFLQIIIDSLKNKPEAESWEHPKRIYYRQTGIETSGKVVALFSGQGSQYLEMGREVAVNFPYLRQIYAHMDNLLCEDGLRPLSEVVFPPPVFDTTQKASQLAALQMTEYAQPAIGAFSAGLYKILQQAGFKPDFVAGHSFGELTALWAGGVLSEEDYLFLVKARGQAMATPADSQFDAGGMLAVQGDVIQVTELIKNFPQIAIANCNSQRQVVLAGKKTEIAQVQDFLNQKGFSTVLLGVSAAFHTPLVAHAQKPFAKAIEKVTFNAPQIPVYTNVTGGCYPNEAPAIQKILKEHLLNQVLFQQEIENLYESGGYCFVEFGPKNILTKLVKDILSGKPHLAVALNGNPSKNRSDDDRTLREAVIQLRVAGLPLQNLDPYQITTKIPEVDQKKVLNVRLNSTNLNDKTQQAFAKSLQNGHIVNAQPATPQHLEPVNGNGKSVNNGQHLEPVNGNGKSVNNGHHLEPVNGNGKSVNNGNHLEPVNGNGKSVNNGHHPEPVNGNGKSVNNGQHLEPVNGNGKSVNNGHHPEPVNNGKSVNNGHHLEPVNGNGKSVNNHKLDRVEIQPQNYERVIDSLEYSLKEFNRQQRDIMHVHEQSLTNQTEYTKNFVQLMQQQHSLWENSQVTPEQIKTQQTAIASSERSMMQFHEHQADTLHIHQQYLNYQQEYTHNYFQLIQQHYQVLLADDTSQPQPECRDLTYNITTISPPPEQEELYQNRLNADHQDSREQGETEFSNFSANTEIITNQPDLILESKSHNGNHVEAEEIATITVVPTTPLSIDVSNLSPTLLNIVSDKTGYPAEMLDLSMDIEADLGIDSIKRVEILGGLLELYPDLPKPNPEELGQLRTLSQIVEYIETQVRDLPNYQIEVSEATISPAQMLVEIPHEGIENDRQVPEPPQPGNDTTQVTVNQLATTIPADLSNVLLNIVSDKTGYPAEMLDLSMDIEADLGIDSIKRVEILGSLLELYPDLPKPNPEELGQLRTLGQIVEYVQNQGTGVSSAVEKKETETQKIVVDQQLAELDKTELVTEATQNVKAAELNHRILRSPAKLKQLPQPDVLDFTIPENHIALITDDGSSTTEKLAAALTAQGWKTVVLSFPSLGLKLSENAENIDQVMLADWSEESLQRQLEYISHQYGAVAAFIHLHPLHNIHYLETEKTILRHVFLIAKYLKEPLNQAANQGRSSFFTVARLDGQFGLGCTNNFSVIAAGLFGLTKSLNQEWENVFCRSCDLSPDLDGETSVKHILAELKDPNLLVTEVGYSKTGRFTLVADTPSQLPITNDQLPITNNQVFLVSGGAKGITAQCVIKLAQESQCKFILLGRSSTESEPVWAEGCENEAELKQRIMEDFQAKGEKPTPIMVQKKYQTISSQREIQNTLKAIEKAGGKAEYLSVDVTEGVLLQEKLAPVIERLGAITGIIHGAGNLADKRIEKKSIQDFETVYAAKVKGLENLLHCLPPSQLQYLILFSSVVGFYGNVGQSDYAIANEILNKSAHLIKLNHPDCHVVAINWGPWDSGMVSPELKKAFAERGIETIPIEVGAQMLVNELTNHNHETVQVVIGSPLIYVPTTLNSELRNYRIHRQLTLAANPFLHDHVIAGRPVLPATCGLLWMANTCEQLYPGYKALCFPKFKVLKGIVFDENLANEYNLELQEIAKIENKEIEFTAKISSKSPDGKIRYHFSSNVILKREASTPPNYEFLNLQQDEKFLSTNQLLYQHGASSLFHGTTFQGVKSVLNASPAKLTLECYLPQPTAQQQGQFSVQTFNPYIADVQIHSLWIWTQQFHQLGCLPAEIQYFEEFASVPFGETFYVTCEIKSQTALTVIADVITHNRQGQVYNRMIGAKGTILSQPI</sequence>
<dbReference type="Gene3D" id="3.40.47.10">
    <property type="match status" value="1"/>
</dbReference>
<dbReference type="InterPro" id="IPR014043">
    <property type="entry name" value="Acyl_transferase_dom"/>
</dbReference>
<dbReference type="InterPro" id="IPR004432">
    <property type="entry name" value="Omega_3_polyunsat_FA_synth"/>
</dbReference>
<name>A0ABR8J753_9NOST</name>
<dbReference type="PROSITE" id="PS52004">
    <property type="entry name" value="KS3_2"/>
    <property type="match status" value="1"/>
</dbReference>
<feature type="region of interest" description="Disordered" evidence="5">
    <location>
        <begin position="1023"/>
        <end position="1138"/>
    </location>
</feature>
<evidence type="ECO:0000259" key="6">
    <source>
        <dbReference type="PROSITE" id="PS50075"/>
    </source>
</evidence>
<dbReference type="InterPro" id="IPR036291">
    <property type="entry name" value="NAD(P)-bd_dom_sf"/>
</dbReference>
<feature type="region of interest" description="C-terminal hotdog fold" evidence="4">
    <location>
        <begin position="2289"/>
        <end position="2434"/>
    </location>
</feature>
<comment type="caution">
    <text evidence="9">The sequence shown here is derived from an EMBL/GenBank/DDBJ whole genome shotgun (WGS) entry which is preliminary data.</text>
</comment>
<dbReference type="InterPro" id="IPR042104">
    <property type="entry name" value="PKS_dehydratase_sf"/>
</dbReference>
<dbReference type="InterPro" id="IPR016036">
    <property type="entry name" value="Malonyl_transacylase_ACP-bd"/>
</dbReference>
<protein>
    <submittedName>
        <fullName evidence="9">SDR family NAD(P)-dependent oxidoreductase</fullName>
    </submittedName>
</protein>
<feature type="active site" description="Proton acceptor; for dehydratase activity" evidence="4">
    <location>
        <position position="2177"/>
    </location>
</feature>
<dbReference type="Gene3D" id="3.10.129.110">
    <property type="entry name" value="Polyketide synthase dehydratase"/>
    <property type="match status" value="1"/>
</dbReference>
<dbReference type="InterPro" id="IPR001227">
    <property type="entry name" value="Ac_transferase_dom_sf"/>
</dbReference>
<evidence type="ECO:0000256" key="1">
    <source>
        <dbReference type="ARBA" id="ARBA00022450"/>
    </source>
</evidence>
<dbReference type="Gene3D" id="3.40.366.10">
    <property type="entry name" value="Malonyl-Coenzyme A Acyl Carrier Protein, domain 2"/>
    <property type="match status" value="1"/>
</dbReference>
<dbReference type="InterPro" id="IPR057326">
    <property type="entry name" value="KR_dom"/>
</dbReference>
<dbReference type="SUPFAM" id="SSF47336">
    <property type="entry name" value="ACP-like"/>
    <property type="match status" value="2"/>
</dbReference>
<keyword evidence="10" id="KW-1185">Reference proteome</keyword>
<dbReference type="PROSITE" id="PS52019">
    <property type="entry name" value="PKS_MFAS_DH"/>
    <property type="match status" value="1"/>
</dbReference>
<dbReference type="InterPro" id="IPR032821">
    <property type="entry name" value="PKS_assoc"/>
</dbReference>
<dbReference type="InterPro" id="IPR020841">
    <property type="entry name" value="PKS_Beta-ketoAc_synthase_dom"/>
</dbReference>
<dbReference type="Pfam" id="PF00698">
    <property type="entry name" value="Acyl_transf_1"/>
    <property type="match status" value="1"/>
</dbReference>
<dbReference type="NCBIfam" id="TIGR02813">
    <property type="entry name" value="omega_3_PfaA"/>
    <property type="match status" value="1"/>
</dbReference>
<keyword evidence="1" id="KW-0596">Phosphopantetheine</keyword>
<keyword evidence="2" id="KW-0597">Phosphoprotein</keyword>
<feature type="region of interest" description="N-terminal hotdog fold" evidence="4">
    <location>
        <begin position="2144"/>
        <end position="2274"/>
    </location>
</feature>
<reference evidence="9 10" key="1">
    <citation type="journal article" date="2020" name="ISME J.">
        <title>Comparative genomics reveals insights into cyanobacterial evolution and habitat adaptation.</title>
        <authorList>
            <person name="Chen M.Y."/>
            <person name="Teng W.K."/>
            <person name="Zhao L."/>
            <person name="Hu C.X."/>
            <person name="Zhou Y.K."/>
            <person name="Han B.P."/>
            <person name="Song L.R."/>
            <person name="Shu W.S."/>
        </authorList>
    </citation>
    <scope>NUCLEOTIDE SEQUENCE [LARGE SCALE GENOMIC DNA]</scope>
    <source>
        <strain evidence="9 10">FACHB-362</strain>
    </source>
</reference>
<evidence type="ECO:0000259" key="8">
    <source>
        <dbReference type="PROSITE" id="PS52019"/>
    </source>
</evidence>
<dbReference type="Gene3D" id="3.40.50.720">
    <property type="entry name" value="NAD(P)-binding Rossmann-like Domain"/>
    <property type="match status" value="1"/>
</dbReference>
<dbReference type="Pfam" id="PF08659">
    <property type="entry name" value="KR"/>
    <property type="match status" value="1"/>
</dbReference>
<dbReference type="Pfam" id="PF00550">
    <property type="entry name" value="PP-binding"/>
    <property type="match status" value="2"/>
</dbReference>
<accession>A0ABR8J753</accession>
<dbReference type="InterPro" id="IPR016039">
    <property type="entry name" value="Thiolase-like"/>
</dbReference>
<feature type="compositionally biased region" description="Low complexity" evidence="5">
    <location>
        <begin position="1051"/>
        <end position="1062"/>
    </location>
</feature>
<dbReference type="SUPFAM" id="SSF52151">
    <property type="entry name" value="FabD/lysophospholipase-like"/>
    <property type="match status" value="1"/>
</dbReference>
<dbReference type="InterPro" id="IPR049900">
    <property type="entry name" value="PKS_mFAS_DH"/>
</dbReference>
<dbReference type="SUPFAM" id="SSF55048">
    <property type="entry name" value="Probable ACP-binding domain of malonyl-CoA ACP transacylase"/>
    <property type="match status" value="1"/>
</dbReference>
<evidence type="ECO:0000256" key="2">
    <source>
        <dbReference type="ARBA" id="ARBA00022553"/>
    </source>
</evidence>
<evidence type="ECO:0000259" key="7">
    <source>
        <dbReference type="PROSITE" id="PS52004"/>
    </source>
</evidence>
<dbReference type="Proteomes" id="UP000660381">
    <property type="component" value="Unassembled WGS sequence"/>
</dbReference>
<dbReference type="CDD" id="cd00833">
    <property type="entry name" value="PKS"/>
    <property type="match status" value="1"/>
</dbReference>
<evidence type="ECO:0000313" key="9">
    <source>
        <dbReference type="EMBL" id="MBD2693674.1"/>
    </source>
</evidence>
<dbReference type="SMART" id="SM00827">
    <property type="entry name" value="PKS_AT"/>
    <property type="match status" value="1"/>
</dbReference>
<feature type="active site" description="Proton donor; for dehydratase activity" evidence="4">
    <location>
        <position position="2353"/>
    </location>
</feature>
<evidence type="ECO:0000256" key="5">
    <source>
        <dbReference type="SAM" id="MobiDB-lite"/>
    </source>
</evidence>
<dbReference type="InterPro" id="IPR018201">
    <property type="entry name" value="Ketoacyl_synth_AS"/>
</dbReference>
<feature type="domain" description="Carrier" evidence="6">
    <location>
        <begin position="1501"/>
        <end position="1578"/>
    </location>
</feature>
<dbReference type="Pfam" id="PF00109">
    <property type="entry name" value="ketoacyl-synt"/>
    <property type="match status" value="1"/>
</dbReference>
<dbReference type="CDD" id="cd08953">
    <property type="entry name" value="KR_2_SDR_x"/>
    <property type="match status" value="1"/>
</dbReference>
<dbReference type="InterPro" id="IPR009081">
    <property type="entry name" value="PP-bd_ACP"/>
</dbReference>
<dbReference type="SUPFAM" id="SSF53901">
    <property type="entry name" value="Thiolase-like"/>
    <property type="match status" value="1"/>
</dbReference>
<feature type="domain" description="PKS/mFAS DH" evidence="8">
    <location>
        <begin position="2144"/>
        <end position="2434"/>
    </location>
</feature>
<dbReference type="PROSITE" id="PS00606">
    <property type="entry name" value="KS3_1"/>
    <property type="match status" value="1"/>
</dbReference>
<dbReference type="PANTHER" id="PTHR43074">
    <property type="entry name" value="OMEGA-3 POLYUNSATURATED FATTY ACID SYNTHASE PFAB-RELATED"/>
    <property type="match status" value="1"/>
</dbReference>
<dbReference type="SMART" id="SM00825">
    <property type="entry name" value="PKS_KS"/>
    <property type="match status" value="1"/>
</dbReference>
<dbReference type="InterPro" id="IPR014030">
    <property type="entry name" value="Ketoacyl_synth_N"/>
</dbReference>
<feature type="domain" description="Carrier" evidence="6">
    <location>
        <begin position="1362"/>
        <end position="1442"/>
    </location>
</feature>
<evidence type="ECO:0000313" key="10">
    <source>
        <dbReference type="Proteomes" id="UP000660381"/>
    </source>
</evidence>
<dbReference type="EMBL" id="JACJTQ010000030">
    <property type="protein sequence ID" value="MBD2693674.1"/>
    <property type="molecule type" value="Genomic_DNA"/>
</dbReference>
<dbReference type="PANTHER" id="PTHR43074:SF1">
    <property type="entry name" value="BETA-KETOACYL SYNTHASE FAMILY PROTEIN-RELATED"/>
    <property type="match status" value="1"/>
</dbReference>